<dbReference type="AlphaFoldDB" id="A0A7H0VE95"/>
<proteinExistence type="predicted"/>
<accession>A0A7H0VE95</accession>
<evidence type="ECO:0000313" key="3">
    <source>
        <dbReference type="Proteomes" id="UP000516305"/>
    </source>
</evidence>
<dbReference type="InterPro" id="IPR027268">
    <property type="entry name" value="Peptidase_M4/M1_CTD_sf"/>
</dbReference>
<evidence type="ECO:0008006" key="4">
    <source>
        <dbReference type="Google" id="ProtNLM"/>
    </source>
</evidence>
<keyword evidence="1" id="KW-0732">Signal</keyword>
<feature type="chain" id="PRO_5028927181" description="Aminopeptidase" evidence="1">
    <location>
        <begin position="21"/>
        <end position="917"/>
    </location>
</feature>
<organism evidence="2 3">
    <name type="scientific">Croceimicrobium hydrocarbonivorans</name>
    <dbReference type="NCBI Taxonomy" id="2761580"/>
    <lineage>
        <taxon>Bacteria</taxon>
        <taxon>Pseudomonadati</taxon>
        <taxon>Bacteroidota</taxon>
        <taxon>Flavobacteriia</taxon>
        <taxon>Flavobacteriales</taxon>
        <taxon>Owenweeksiaceae</taxon>
        <taxon>Croceimicrobium</taxon>
    </lineage>
</organism>
<dbReference type="Gene3D" id="1.10.390.10">
    <property type="entry name" value="Neutral Protease Domain 2"/>
    <property type="match status" value="1"/>
</dbReference>
<sequence>MIKKLCFLLVLLTGHLQVLAQINKHSIDMQGDTAIAVLDYKGPRPSNQDCLSIHFPLQAYLDKGSFLNDQLRDFQDPDLHFAKKDELAWLQIDKLLLNDKEVVASLESEFLELPLDQNDSLQIHIEYRFLLPDAKFTGNGRLKSESRIIDLLPRIILHSQHRHPLSYNYDGYFASEHFQLSLHLPEGKEVVSNLPIQVRQGEWFHFAGQSKSLQFFIAKHWEIYELKSGSKLYLSQADPIFPANLELALEEADAFFKQEIGRELSQKRNYIFLDSKKGEYQSAELISLKRPKDWIDLRFDLVQALAESFFRYQKATDGWQRPWIARGIPYYYKYQFIESRYPQKRWIPFQSPILNGLFGFDEFDFAYQNRFLFLFLQRQGLDQSLSCPVDSLSRLNYEAISQAKSFLVLSHLRAYLSPRDFVRSMHNFAANDSAASSYTALEYSLRYYSPKNMDWFFGPALHSAGLYDYQLVRQEHCPTVSTATIRNTGDLALPYSLTGFKDGKAVLTEWYGGHEGKRSVQMYHEEYDKVVINAHLNHAEYRQKNNTYYNRWLLPRMEPLSFQLYNSFEAAEASQIFYVPSVYYNAYDQFLLGINLSNRSILVQKPFEYLLVPEYSTGTGKLTGTASAAYNWVLPKSNFFRQIRLGVYSRYNHYDRDLAYYRISPSLNLYLRKKYPRSPYIQSLRFRGVLLNRELAPDQENPQGNLETASFSVFNANYRMEYTSLLRPTIFRFHFEAADQFGKIFADYDQRWMLPNKKWLILRGFAGAFLYNNLADQGLRDNYYSFGLSGTPDYLFDYYFIGRSDQSGIWSRQFFTTDGGFKSETQAFADSWLLSSNLSVPFVGPLGAFADIAWSEEQMYWDYGVRLALLTDFVELYLPIQNQDRNFYSEANYLSNVRFVLDLQLGNIINRLRRGYY</sequence>
<protein>
    <recommendedName>
        <fullName evidence="4">Aminopeptidase</fullName>
    </recommendedName>
</protein>
<feature type="signal peptide" evidence="1">
    <location>
        <begin position="1"/>
        <end position="20"/>
    </location>
</feature>
<reference evidence="2 3" key="1">
    <citation type="submission" date="2020-08" db="EMBL/GenBank/DDBJ databases">
        <title>Croceimicrobium hydrocarbonivorans gen. nov., sp. nov., a novel marine bacterium isolated from a bacterial consortium that degrades polyethylene terephthalate.</title>
        <authorList>
            <person name="Liu R."/>
        </authorList>
    </citation>
    <scope>NUCLEOTIDE SEQUENCE [LARGE SCALE GENOMIC DNA]</scope>
    <source>
        <strain evidence="2 3">A20-9</strain>
    </source>
</reference>
<dbReference type="Proteomes" id="UP000516305">
    <property type="component" value="Chromosome"/>
</dbReference>
<name>A0A7H0VE95_9FLAO</name>
<dbReference type="RefSeq" id="WP_210758576.1">
    <property type="nucleotide sequence ID" value="NZ_CP060139.1"/>
</dbReference>
<dbReference type="KEGG" id="chyd:H4K34_16975"/>
<evidence type="ECO:0000313" key="2">
    <source>
        <dbReference type="EMBL" id="QNR24043.1"/>
    </source>
</evidence>
<keyword evidence="3" id="KW-1185">Reference proteome</keyword>
<dbReference type="EMBL" id="CP060139">
    <property type="protein sequence ID" value="QNR24043.1"/>
    <property type="molecule type" value="Genomic_DNA"/>
</dbReference>
<gene>
    <name evidence="2" type="ORF">H4K34_16975</name>
</gene>
<evidence type="ECO:0000256" key="1">
    <source>
        <dbReference type="SAM" id="SignalP"/>
    </source>
</evidence>